<keyword evidence="3" id="KW-1185">Reference proteome</keyword>
<evidence type="ECO:0000313" key="3">
    <source>
        <dbReference type="Proteomes" id="UP001230504"/>
    </source>
</evidence>
<evidence type="ECO:0000256" key="1">
    <source>
        <dbReference type="SAM" id="MobiDB-lite"/>
    </source>
</evidence>
<protein>
    <submittedName>
        <fullName evidence="2">Uncharacterized protein</fullName>
    </submittedName>
</protein>
<sequence>MPIYPSSPRGVMRTREPPESCMVAAVRLHTALLQDSHLRAHVVHAGLNYLACSPPRFTVPVGYGQRGMGRRQKKEKRRLAHSGSTGNLDSRHQGGEHNAWYPNRLSGPRPLTPTQTVWNIVPSLALARTVETNPPSWYKGLQLVPGLSNRGLSLRYANSISSSQLFDRRG</sequence>
<dbReference type="GeneID" id="85435851"/>
<feature type="region of interest" description="Disordered" evidence="1">
    <location>
        <begin position="63"/>
        <end position="94"/>
    </location>
</feature>
<dbReference type="Proteomes" id="UP001230504">
    <property type="component" value="Unassembled WGS sequence"/>
</dbReference>
<accession>A0AAD8V5K4</accession>
<proteinExistence type="predicted"/>
<comment type="caution">
    <text evidence="2">The sequence shown here is derived from an EMBL/GenBank/DDBJ whole genome shotgun (WGS) entry which is preliminary data.</text>
</comment>
<gene>
    <name evidence="2" type="ORF">LY79DRAFT_221570</name>
</gene>
<reference evidence="2" key="1">
    <citation type="submission" date="2021-06" db="EMBL/GenBank/DDBJ databases">
        <title>Comparative genomics, transcriptomics and evolutionary studies reveal genomic signatures of adaptation to plant cell wall in hemibiotrophic fungi.</title>
        <authorList>
            <consortium name="DOE Joint Genome Institute"/>
            <person name="Baroncelli R."/>
            <person name="Diaz J.F."/>
            <person name="Benocci T."/>
            <person name="Peng M."/>
            <person name="Battaglia E."/>
            <person name="Haridas S."/>
            <person name="Andreopoulos W."/>
            <person name="Labutti K."/>
            <person name="Pangilinan J."/>
            <person name="Floch G.L."/>
            <person name="Makela M.R."/>
            <person name="Henrissat B."/>
            <person name="Grigoriev I.V."/>
            <person name="Crouch J.A."/>
            <person name="De Vries R.P."/>
            <person name="Sukno S.A."/>
            <person name="Thon M.R."/>
        </authorList>
    </citation>
    <scope>NUCLEOTIDE SEQUENCE</scope>
    <source>
        <strain evidence="2">CBS 125086</strain>
    </source>
</reference>
<dbReference type="RefSeq" id="XP_060413822.1">
    <property type="nucleotide sequence ID" value="XM_060551611.1"/>
</dbReference>
<dbReference type="AlphaFoldDB" id="A0AAD8V5K4"/>
<name>A0AAD8V5K4_9PEZI</name>
<organism evidence="2 3">
    <name type="scientific">Colletotrichum navitas</name>
    <dbReference type="NCBI Taxonomy" id="681940"/>
    <lineage>
        <taxon>Eukaryota</taxon>
        <taxon>Fungi</taxon>
        <taxon>Dikarya</taxon>
        <taxon>Ascomycota</taxon>
        <taxon>Pezizomycotina</taxon>
        <taxon>Sordariomycetes</taxon>
        <taxon>Hypocreomycetidae</taxon>
        <taxon>Glomerellales</taxon>
        <taxon>Glomerellaceae</taxon>
        <taxon>Colletotrichum</taxon>
        <taxon>Colletotrichum graminicola species complex</taxon>
    </lineage>
</organism>
<dbReference type="EMBL" id="JAHLJV010000032">
    <property type="protein sequence ID" value="KAK1590328.1"/>
    <property type="molecule type" value="Genomic_DNA"/>
</dbReference>
<feature type="compositionally biased region" description="Basic residues" evidence="1">
    <location>
        <begin position="68"/>
        <end position="80"/>
    </location>
</feature>
<evidence type="ECO:0000313" key="2">
    <source>
        <dbReference type="EMBL" id="KAK1590328.1"/>
    </source>
</evidence>